<evidence type="ECO:0000313" key="3">
    <source>
        <dbReference type="EMBL" id="KAK4197722.1"/>
    </source>
</evidence>
<proteinExistence type="predicted"/>
<feature type="signal peptide" evidence="2">
    <location>
        <begin position="1"/>
        <end position="18"/>
    </location>
</feature>
<sequence>MLALTSLFLPCLISLALAGAVDCWKVLDLFKASAQGHDEIKVWGSVGISFTHNSCRGKLTTNLTSGDPLPIELTPFLTEVSFWLYESGNIDVGLWDKARINQYLDQNIDVEFEFVKDAKASAASHGSTAGSIDPDDTCYNPTNFTALVQDDCHTSFNAWTDWMKLTYPGDSENITWPGGRIDSIISDKWTCQFIAYNNVVDIPVQLNLTSITDQVQKHIFDPCISNGWYGGWSKDHTGVAVDLNTKGLVAWFVPWDLINAVTWTVPFWLLKSHNDQDGRQPQHGGPKLTPLGDKSNASLLTWGT</sequence>
<name>A0AAN7AT81_9PEZI</name>
<evidence type="ECO:0000256" key="2">
    <source>
        <dbReference type="SAM" id="SignalP"/>
    </source>
</evidence>
<accession>A0AAN7AT81</accession>
<gene>
    <name evidence="3" type="ORF">QBC40DRAFT_256810</name>
</gene>
<evidence type="ECO:0000256" key="1">
    <source>
        <dbReference type="SAM" id="MobiDB-lite"/>
    </source>
</evidence>
<feature type="chain" id="PRO_5042827882" evidence="2">
    <location>
        <begin position="19"/>
        <end position="304"/>
    </location>
</feature>
<keyword evidence="2" id="KW-0732">Signal</keyword>
<dbReference type="AlphaFoldDB" id="A0AAN7AT81"/>
<organism evidence="3 4">
    <name type="scientific">Triangularia verruculosa</name>
    <dbReference type="NCBI Taxonomy" id="2587418"/>
    <lineage>
        <taxon>Eukaryota</taxon>
        <taxon>Fungi</taxon>
        <taxon>Dikarya</taxon>
        <taxon>Ascomycota</taxon>
        <taxon>Pezizomycotina</taxon>
        <taxon>Sordariomycetes</taxon>
        <taxon>Sordariomycetidae</taxon>
        <taxon>Sordariales</taxon>
        <taxon>Podosporaceae</taxon>
        <taxon>Triangularia</taxon>
    </lineage>
</organism>
<dbReference type="EMBL" id="MU863958">
    <property type="protein sequence ID" value="KAK4197722.1"/>
    <property type="molecule type" value="Genomic_DNA"/>
</dbReference>
<dbReference type="Proteomes" id="UP001303160">
    <property type="component" value="Unassembled WGS sequence"/>
</dbReference>
<protein>
    <submittedName>
        <fullName evidence="3">Uncharacterized protein</fullName>
    </submittedName>
</protein>
<keyword evidence="4" id="KW-1185">Reference proteome</keyword>
<reference evidence="3" key="2">
    <citation type="submission" date="2023-05" db="EMBL/GenBank/DDBJ databases">
        <authorList>
            <consortium name="Lawrence Berkeley National Laboratory"/>
            <person name="Steindorff A."/>
            <person name="Hensen N."/>
            <person name="Bonometti L."/>
            <person name="Westerberg I."/>
            <person name="Brannstrom I.O."/>
            <person name="Guillou S."/>
            <person name="Cros-Aarteil S."/>
            <person name="Calhoun S."/>
            <person name="Haridas S."/>
            <person name="Kuo A."/>
            <person name="Mondo S."/>
            <person name="Pangilinan J."/>
            <person name="Riley R."/>
            <person name="Labutti K."/>
            <person name="Andreopoulos B."/>
            <person name="Lipzen A."/>
            <person name="Chen C."/>
            <person name="Yanf M."/>
            <person name="Daum C."/>
            <person name="Ng V."/>
            <person name="Clum A."/>
            <person name="Ohm R."/>
            <person name="Martin F."/>
            <person name="Silar P."/>
            <person name="Natvig D."/>
            <person name="Lalanne C."/>
            <person name="Gautier V."/>
            <person name="Ament-Velasquez S.L."/>
            <person name="Kruys A."/>
            <person name="Hutchinson M.I."/>
            <person name="Powell A.J."/>
            <person name="Barry K."/>
            <person name="Miller A.N."/>
            <person name="Grigoriev I.V."/>
            <person name="Debuchy R."/>
            <person name="Gladieux P."/>
            <person name="Thoren M.H."/>
            <person name="Johannesson H."/>
        </authorList>
    </citation>
    <scope>NUCLEOTIDE SEQUENCE</scope>
    <source>
        <strain evidence="3">CBS 315.58</strain>
    </source>
</reference>
<feature type="region of interest" description="Disordered" evidence="1">
    <location>
        <begin position="276"/>
        <end position="295"/>
    </location>
</feature>
<reference evidence="3" key="1">
    <citation type="journal article" date="2023" name="Mol. Phylogenet. Evol.">
        <title>Genome-scale phylogeny and comparative genomics of the fungal order Sordariales.</title>
        <authorList>
            <person name="Hensen N."/>
            <person name="Bonometti L."/>
            <person name="Westerberg I."/>
            <person name="Brannstrom I.O."/>
            <person name="Guillou S."/>
            <person name="Cros-Aarteil S."/>
            <person name="Calhoun S."/>
            <person name="Haridas S."/>
            <person name="Kuo A."/>
            <person name="Mondo S."/>
            <person name="Pangilinan J."/>
            <person name="Riley R."/>
            <person name="LaButti K."/>
            <person name="Andreopoulos B."/>
            <person name="Lipzen A."/>
            <person name="Chen C."/>
            <person name="Yan M."/>
            <person name="Daum C."/>
            <person name="Ng V."/>
            <person name="Clum A."/>
            <person name="Steindorff A."/>
            <person name="Ohm R.A."/>
            <person name="Martin F."/>
            <person name="Silar P."/>
            <person name="Natvig D.O."/>
            <person name="Lalanne C."/>
            <person name="Gautier V."/>
            <person name="Ament-Velasquez S.L."/>
            <person name="Kruys A."/>
            <person name="Hutchinson M.I."/>
            <person name="Powell A.J."/>
            <person name="Barry K."/>
            <person name="Miller A.N."/>
            <person name="Grigoriev I.V."/>
            <person name="Debuchy R."/>
            <person name="Gladieux P."/>
            <person name="Hiltunen Thoren M."/>
            <person name="Johannesson H."/>
        </authorList>
    </citation>
    <scope>NUCLEOTIDE SEQUENCE</scope>
    <source>
        <strain evidence="3">CBS 315.58</strain>
    </source>
</reference>
<comment type="caution">
    <text evidence="3">The sequence shown here is derived from an EMBL/GenBank/DDBJ whole genome shotgun (WGS) entry which is preliminary data.</text>
</comment>
<evidence type="ECO:0000313" key="4">
    <source>
        <dbReference type="Proteomes" id="UP001303160"/>
    </source>
</evidence>